<evidence type="ECO:0000313" key="1">
    <source>
        <dbReference type="EMBL" id="MBI6628302.1"/>
    </source>
</evidence>
<name>A0A934LX80_9RHOB</name>
<keyword evidence="2" id="KW-1185">Reference proteome</keyword>
<protein>
    <submittedName>
        <fullName evidence="1">Uncharacterized protein</fullName>
    </submittedName>
</protein>
<comment type="caution">
    <text evidence="1">The sequence shown here is derived from an EMBL/GenBank/DDBJ whole genome shotgun (WGS) entry which is preliminary data.</text>
</comment>
<proteinExistence type="predicted"/>
<reference evidence="1" key="1">
    <citation type="submission" date="2020-12" db="EMBL/GenBank/DDBJ databases">
        <title>Pontibaca salina gen. nov., sp. nov., isolated from marine sediment.</title>
        <authorList>
            <person name="Bo J."/>
            <person name="Wang S."/>
            <person name="Song X."/>
            <person name="Du Z."/>
        </authorList>
    </citation>
    <scope>NUCLEOTIDE SEQUENCE</scope>
    <source>
        <strain evidence="1">S1109L</strain>
    </source>
</reference>
<dbReference type="AlphaFoldDB" id="A0A934LX80"/>
<gene>
    <name evidence="1" type="ORF">JAO82_00265</name>
</gene>
<dbReference type="Proteomes" id="UP000613255">
    <property type="component" value="Unassembled WGS sequence"/>
</dbReference>
<sequence length="197" mass="21995">MKPVQMDPGDRMDLVRARFVLAGAPVPADQNLYMRPLADPACHVDGIAHERRVAMVADANPPSWMTGINWHLHPQADGSWRIVNQNELQHCLSAIPSGQIELHRAMDGFVAAPTSWLIYRQRGRDVFCLRPAGGQWLCWRDGAISLGRRGGPDDKTMLWRFQLPKPAASAPLPKPAPKMNTARRALEAIGLRKTRTR</sequence>
<dbReference type="RefSeq" id="WP_198684336.1">
    <property type="nucleotide sequence ID" value="NZ_JAEIJD010000001.1"/>
</dbReference>
<evidence type="ECO:0000313" key="2">
    <source>
        <dbReference type="Proteomes" id="UP000613255"/>
    </source>
</evidence>
<dbReference type="EMBL" id="JAEIJD010000001">
    <property type="protein sequence ID" value="MBI6628302.1"/>
    <property type="molecule type" value="Genomic_DNA"/>
</dbReference>
<organism evidence="1 2">
    <name type="scientific">Pontibaca salina</name>
    <dbReference type="NCBI Taxonomy" id="2795731"/>
    <lineage>
        <taxon>Bacteria</taxon>
        <taxon>Pseudomonadati</taxon>
        <taxon>Pseudomonadota</taxon>
        <taxon>Alphaproteobacteria</taxon>
        <taxon>Rhodobacterales</taxon>
        <taxon>Roseobacteraceae</taxon>
        <taxon>Pontibaca</taxon>
    </lineage>
</organism>
<accession>A0A934LX80</accession>